<evidence type="ECO:0008006" key="4">
    <source>
        <dbReference type="Google" id="ProtNLM"/>
    </source>
</evidence>
<evidence type="ECO:0000256" key="1">
    <source>
        <dbReference type="ARBA" id="ARBA00038349"/>
    </source>
</evidence>
<reference evidence="2" key="3">
    <citation type="submission" date="2025-09" db="UniProtKB">
        <authorList>
            <consortium name="Ensembl"/>
        </authorList>
    </citation>
    <scope>IDENTIFICATION</scope>
</reference>
<accession>A0A803Y7Z1</accession>
<sequence length="122" mass="13052">MSACSDFVEHVWKPGSCKNCFNPKSSHRLQTPPDVGACGVIPNGGRSKPESSALEDESINTSVFSKPTIAVKPTMINSDVSDTWADLSVTLQAHVRCGDGPLLPQNLLLLSGQEQSLVSWEA</sequence>
<dbReference type="PANTHER" id="PTHR22972:SF3">
    <property type="entry name" value="INACTIVE TYROSINE-PROTEIN KINASE PRAG1"/>
    <property type="match status" value="1"/>
</dbReference>
<proteinExistence type="inferred from homology"/>
<reference evidence="2 3" key="1">
    <citation type="journal article" date="2010" name="PLoS Biol.">
        <title>Multi-platform next-generation sequencing of the domestic turkey (Meleagris gallopavo): genome assembly and analysis.</title>
        <authorList>
            <person name="Dalloul R.A."/>
            <person name="Long J.A."/>
            <person name="Zimin A.V."/>
            <person name="Aslam L."/>
            <person name="Beal K."/>
            <person name="Blomberg L.A."/>
            <person name="Bouffard P."/>
            <person name="Burt D.W."/>
            <person name="Crasta O."/>
            <person name="Crooijmans R.P."/>
            <person name="Cooper K."/>
            <person name="Coulombe R.A."/>
            <person name="De S."/>
            <person name="Delany M.E."/>
            <person name="Dodgson J.B."/>
            <person name="Dong J.J."/>
            <person name="Evans C."/>
            <person name="Frederickson K.M."/>
            <person name="Flicek P."/>
            <person name="Florea L."/>
            <person name="Folkerts O."/>
            <person name="Groenen M.A."/>
            <person name="Harkins T.T."/>
            <person name="Herrero J."/>
            <person name="Hoffmann S."/>
            <person name="Megens H.J."/>
            <person name="Jiang A."/>
            <person name="de Jong P."/>
            <person name="Kaiser P."/>
            <person name="Kim H."/>
            <person name="Kim K.W."/>
            <person name="Kim S."/>
            <person name="Langenberger D."/>
            <person name="Lee M.K."/>
            <person name="Lee T."/>
            <person name="Mane S."/>
            <person name="Marcais G."/>
            <person name="Marz M."/>
            <person name="McElroy A.P."/>
            <person name="Modise T."/>
            <person name="Nefedov M."/>
            <person name="Notredame C."/>
            <person name="Paton I.R."/>
            <person name="Payne W.S."/>
            <person name="Pertea G."/>
            <person name="Prickett D."/>
            <person name="Puiu D."/>
            <person name="Qioa D."/>
            <person name="Raineri E."/>
            <person name="Ruffier M."/>
            <person name="Salzberg S.L."/>
            <person name="Schatz M.C."/>
            <person name="Scheuring C."/>
            <person name="Schmidt C.J."/>
            <person name="Schroeder S."/>
            <person name="Searle S.M."/>
            <person name="Smith E.J."/>
            <person name="Smith J."/>
            <person name="Sonstegard T.S."/>
            <person name="Stadler P.F."/>
            <person name="Tafer H."/>
            <person name="Tu Z.J."/>
            <person name="Van Tassell C.P."/>
            <person name="Vilella A.J."/>
            <person name="Williams K.P."/>
            <person name="Yorke J.A."/>
            <person name="Zhang L."/>
            <person name="Zhang H.B."/>
            <person name="Zhang X."/>
            <person name="Zhang Y."/>
            <person name="Reed K.M."/>
        </authorList>
    </citation>
    <scope>NUCLEOTIDE SEQUENCE [LARGE SCALE GENOMIC DNA]</scope>
</reference>
<dbReference type="Ensembl" id="ENSMGAT00000034236.1">
    <property type="protein sequence ID" value="ENSMGAP00000027888.1"/>
    <property type="gene ID" value="ENSMGAG00000018265.1"/>
</dbReference>
<reference evidence="2" key="2">
    <citation type="submission" date="2025-08" db="UniProtKB">
        <authorList>
            <consortium name="Ensembl"/>
        </authorList>
    </citation>
    <scope>IDENTIFICATION</scope>
</reference>
<keyword evidence="3" id="KW-1185">Reference proteome</keyword>
<dbReference type="PANTHER" id="PTHR22972">
    <property type="entry name" value="SERINE/THREONINE PROTEIN KINASE"/>
    <property type="match status" value="1"/>
</dbReference>
<dbReference type="Proteomes" id="UP000001645">
    <property type="component" value="Chromosome 4"/>
</dbReference>
<evidence type="ECO:0000313" key="2">
    <source>
        <dbReference type="Ensembl" id="ENSMGAP00000027888.1"/>
    </source>
</evidence>
<dbReference type="GeneTree" id="ENSGT00940000157066"/>
<name>A0A803Y7Z1_MELGA</name>
<dbReference type="GO" id="GO:0004672">
    <property type="term" value="F:protein kinase activity"/>
    <property type="evidence" value="ECO:0007669"/>
    <property type="project" value="TreeGrafter"/>
</dbReference>
<dbReference type="InParanoid" id="A0A803Y7Z1"/>
<protein>
    <recommendedName>
        <fullName evidence="4">PEAK1 related, kinase-activating pseudokinase 1</fullName>
    </recommendedName>
</protein>
<dbReference type="AlphaFoldDB" id="A0A803Y7Z1"/>
<organism evidence="2 3">
    <name type="scientific">Meleagris gallopavo</name>
    <name type="common">Wild turkey</name>
    <dbReference type="NCBI Taxonomy" id="9103"/>
    <lineage>
        <taxon>Eukaryota</taxon>
        <taxon>Metazoa</taxon>
        <taxon>Chordata</taxon>
        <taxon>Craniata</taxon>
        <taxon>Vertebrata</taxon>
        <taxon>Euteleostomi</taxon>
        <taxon>Archelosauria</taxon>
        <taxon>Archosauria</taxon>
        <taxon>Dinosauria</taxon>
        <taxon>Saurischia</taxon>
        <taxon>Theropoda</taxon>
        <taxon>Coelurosauria</taxon>
        <taxon>Aves</taxon>
        <taxon>Neognathae</taxon>
        <taxon>Galloanserae</taxon>
        <taxon>Galliformes</taxon>
        <taxon>Phasianidae</taxon>
        <taxon>Meleagridinae</taxon>
        <taxon>Meleagris</taxon>
    </lineage>
</organism>
<evidence type="ECO:0000313" key="3">
    <source>
        <dbReference type="Proteomes" id="UP000001645"/>
    </source>
</evidence>
<dbReference type="InterPro" id="IPR051511">
    <property type="entry name" value="MitoQC_Scaffold_Kinases"/>
</dbReference>
<comment type="similarity">
    <text evidence="1">Belongs to the protein kinase superfamily.</text>
</comment>